<dbReference type="AlphaFoldDB" id="A0A8X6HDT8"/>
<evidence type="ECO:0000313" key="2">
    <source>
        <dbReference type="EMBL" id="GFR21538.1"/>
    </source>
</evidence>
<dbReference type="OrthoDB" id="10024629at2759"/>
<sequence length="106" mass="12366">MQEESKPSVVTPTYQQKGSLSTFRGTPEEDHLKWLKEYDRVTKLNNWDDMMFQIEADPQHAVSDRLRRIVDLVDLQAVRMRKTINETNSQGDEAACYENPHLAADW</sequence>
<reference evidence="2" key="1">
    <citation type="submission" date="2020-07" db="EMBL/GenBank/DDBJ databases">
        <title>Multicomponent nature underlies the extraordinary mechanical properties of spider dragline silk.</title>
        <authorList>
            <person name="Kono N."/>
            <person name="Nakamura H."/>
            <person name="Mori M."/>
            <person name="Yoshida Y."/>
            <person name="Ohtoshi R."/>
            <person name="Malay A.D."/>
            <person name="Moran D.A.P."/>
            <person name="Tomita M."/>
            <person name="Numata K."/>
            <person name="Arakawa K."/>
        </authorList>
    </citation>
    <scope>NUCLEOTIDE SEQUENCE</scope>
</reference>
<feature type="compositionally biased region" description="Polar residues" evidence="1">
    <location>
        <begin position="8"/>
        <end position="24"/>
    </location>
</feature>
<feature type="region of interest" description="Disordered" evidence="1">
    <location>
        <begin position="1"/>
        <end position="26"/>
    </location>
</feature>
<proteinExistence type="predicted"/>
<protein>
    <submittedName>
        <fullName evidence="2">Uncharacterized protein</fullName>
    </submittedName>
</protein>
<accession>A0A8X6HDT8</accession>
<organism evidence="2 3">
    <name type="scientific">Trichonephila clavata</name>
    <name type="common">Joro spider</name>
    <name type="synonym">Nephila clavata</name>
    <dbReference type="NCBI Taxonomy" id="2740835"/>
    <lineage>
        <taxon>Eukaryota</taxon>
        <taxon>Metazoa</taxon>
        <taxon>Ecdysozoa</taxon>
        <taxon>Arthropoda</taxon>
        <taxon>Chelicerata</taxon>
        <taxon>Arachnida</taxon>
        <taxon>Araneae</taxon>
        <taxon>Araneomorphae</taxon>
        <taxon>Entelegynae</taxon>
        <taxon>Araneoidea</taxon>
        <taxon>Nephilidae</taxon>
        <taxon>Trichonephila</taxon>
    </lineage>
</organism>
<evidence type="ECO:0000256" key="1">
    <source>
        <dbReference type="SAM" id="MobiDB-lite"/>
    </source>
</evidence>
<keyword evidence="3" id="KW-1185">Reference proteome</keyword>
<evidence type="ECO:0000313" key="3">
    <source>
        <dbReference type="Proteomes" id="UP000887116"/>
    </source>
</evidence>
<dbReference type="EMBL" id="BMAO01028041">
    <property type="protein sequence ID" value="GFR21538.1"/>
    <property type="molecule type" value="Genomic_DNA"/>
</dbReference>
<name>A0A8X6HDT8_TRICU</name>
<comment type="caution">
    <text evidence="2">The sequence shown here is derived from an EMBL/GenBank/DDBJ whole genome shotgun (WGS) entry which is preliminary data.</text>
</comment>
<gene>
    <name evidence="2" type="ORF">TNCT_572611</name>
</gene>
<dbReference type="Proteomes" id="UP000887116">
    <property type="component" value="Unassembled WGS sequence"/>
</dbReference>